<dbReference type="EMBL" id="QJKJ01001295">
    <property type="protein sequence ID" value="RDY08333.1"/>
    <property type="molecule type" value="Genomic_DNA"/>
</dbReference>
<evidence type="ECO:0000313" key="1">
    <source>
        <dbReference type="EMBL" id="RDY08333.1"/>
    </source>
</evidence>
<sequence>MALSRRLNGYSKMDKEDPEDIIHRRAKFLIYKELEKADSRRKPSCVRIRMVKLKIKIGNGLRSINKRIFSRAGFHGQVMMSKSESIYIVVVRTIRVVLEAQLFDIKGLQLAQELK</sequence>
<proteinExistence type="predicted"/>
<accession>A0A371HZY8</accession>
<name>A0A371HZY8_MUCPR</name>
<dbReference type="PANTHER" id="PTHR35687">
    <property type="entry name" value="OS07G0516700 PROTEIN"/>
    <property type="match status" value="1"/>
</dbReference>
<dbReference type="AlphaFoldDB" id="A0A371HZY8"/>
<gene>
    <name evidence="1" type="ORF">CR513_07450</name>
</gene>
<reference evidence="1" key="1">
    <citation type="submission" date="2018-05" db="EMBL/GenBank/DDBJ databases">
        <title>Draft genome of Mucuna pruriens seed.</title>
        <authorList>
            <person name="Nnadi N.E."/>
            <person name="Vos R."/>
            <person name="Hasami M.H."/>
            <person name="Devisetty U.K."/>
            <person name="Aguiy J.C."/>
        </authorList>
    </citation>
    <scope>NUCLEOTIDE SEQUENCE [LARGE SCALE GENOMIC DNA]</scope>
    <source>
        <strain evidence="1">JCA_2017</strain>
    </source>
</reference>
<dbReference type="Proteomes" id="UP000257109">
    <property type="component" value="Unassembled WGS sequence"/>
</dbReference>
<feature type="non-terminal residue" evidence="1">
    <location>
        <position position="1"/>
    </location>
</feature>
<evidence type="ECO:0000313" key="2">
    <source>
        <dbReference type="Proteomes" id="UP000257109"/>
    </source>
</evidence>
<keyword evidence="2" id="KW-1185">Reference proteome</keyword>
<protein>
    <submittedName>
        <fullName evidence="1">Uncharacterized protein</fullName>
    </submittedName>
</protein>
<organism evidence="1 2">
    <name type="scientific">Mucuna pruriens</name>
    <name type="common">Velvet bean</name>
    <name type="synonym">Dolichos pruriens</name>
    <dbReference type="NCBI Taxonomy" id="157652"/>
    <lineage>
        <taxon>Eukaryota</taxon>
        <taxon>Viridiplantae</taxon>
        <taxon>Streptophyta</taxon>
        <taxon>Embryophyta</taxon>
        <taxon>Tracheophyta</taxon>
        <taxon>Spermatophyta</taxon>
        <taxon>Magnoliopsida</taxon>
        <taxon>eudicotyledons</taxon>
        <taxon>Gunneridae</taxon>
        <taxon>Pentapetalae</taxon>
        <taxon>rosids</taxon>
        <taxon>fabids</taxon>
        <taxon>Fabales</taxon>
        <taxon>Fabaceae</taxon>
        <taxon>Papilionoideae</taxon>
        <taxon>50 kb inversion clade</taxon>
        <taxon>NPAAA clade</taxon>
        <taxon>indigoferoid/millettioid clade</taxon>
        <taxon>Phaseoleae</taxon>
        <taxon>Mucuna</taxon>
    </lineage>
</organism>
<dbReference type="PANTHER" id="PTHR35687:SF2">
    <property type="match status" value="1"/>
</dbReference>
<dbReference type="OrthoDB" id="1909082at2759"/>
<comment type="caution">
    <text evidence="1">The sequence shown here is derived from an EMBL/GenBank/DDBJ whole genome shotgun (WGS) entry which is preliminary data.</text>
</comment>